<dbReference type="EMBL" id="MVBN01000001">
    <property type="protein sequence ID" value="OOK84249.1"/>
    <property type="molecule type" value="Genomic_DNA"/>
</dbReference>
<dbReference type="GO" id="GO:0030145">
    <property type="term" value="F:manganese ion binding"/>
    <property type="evidence" value="ECO:0007669"/>
    <property type="project" value="TreeGrafter"/>
</dbReference>
<dbReference type="GO" id="GO:0003909">
    <property type="term" value="F:DNA ligase activity"/>
    <property type="evidence" value="ECO:0007669"/>
    <property type="project" value="TreeGrafter"/>
</dbReference>
<feature type="binding site" evidence="11">
    <location>
        <position position="75"/>
    </location>
    <ligand>
        <name>GMP</name>
        <dbReference type="ChEBI" id="CHEBI:58115"/>
    </ligand>
</feature>
<dbReference type="AlphaFoldDB" id="A0A1V3XYC3"/>
<comment type="catalytic activity">
    <reaction evidence="9">
        <text>a 3'-end 3'-phospho-ribonucleotide-RNA + a 5'-end dephospho-ribonucleoside-RNA + GTP = a ribonucleotidyl-ribonucleotide-RNA + GMP + diphosphate</text>
        <dbReference type="Rhea" id="RHEA:68076"/>
        <dbReference type="Rhea" id="RHEA-COMP:10463"/>
        <dbReference type="Rhea" id="RHEA-COMP:13936"/>
        <dbReference type="Rhea" id="RHEA-COMP:17355"/>
        <dbReference type="ChEBI" id="CHEBI:33019"/>
        <dbReference type="ChEBI" id="CHEBI:37565"/>
        <dbReference type="ChEBI" id="CHEBI:58115"/>
        <dbReference type="ChEBI" id="CHEBI:83062"/>
        <dbReference type="ChEBI" id="CHEBI:138284"/>
        <dbReference type="ChEBI" id="CHEBI:173118"/>
        <dbReference type="EC" id="6.5.1.8"/>
    </reaction>
</comment>
<evidence type="ECO:0000313" key="12">
    <source>
        <dbReference type="EMBL" id="OOK84249.1"/>
    </source>
</evidence>
<keyword evidence="3" id="KW-0436">Ligase</keyword>
<evidence type="ECO:0000256" key="3">
    <source>
        <dbReference type="ARBA" id="ARBA00022598"/>
    </source>
</evidence>
<name>A0A1V3XYC3_MYCKA</name>
<evidence type="ECO:0000256" key="1">
    <source>
        <dbReference type="ARBA" id="ARBA00001936"/>
    </source>
</evidence>
<evidence type="ECO:0000256" key="6">
    <source>
        <dbReference type="ARBA" id="ARBA00022800"/>
    </source>
</evidence>
<evidence type="ECO:0000256" key="7">
    <source>
        <dbReference type="ARBA" id="ARBA00023134"/>
    </source>
</evidence>
<dbReference type="InterPro" id="IPR001233">
    <property type="entry name" value="RtcB"/>
</dbReference>
<dbReference type="GO" id="GO:0006281">
    <property type="term" value="P:DNA repair"/>
    <property type="evidence" value="ECO:0007669"/>
    <property type="project" value="TreeGrafter"/>
</dbReference>
<evidence type="ECO:0000256" key="2">
    <source>
        <dbReference type="ARBA" id="ARBA00012726"/>
    </source>
</evidence>
<organism evidence="12 13">
    <name type="scientific">Mycobacterium kansasii</name>
    <dbReference type="NCBI Taxonomy" id="1768"/>
    <lineage>
        <taxon>Bacteria</taxon>
        <taxon>Bacillati</taxon>
        <taxon>Actinomycetota</taxon>
        <taxon>Actinomycetes</taxon>
        <taxon>Mycobacteriales</taxon>
        <taxon>Mycobacteriaceae</taxon>
        <taxon>Mycobacterium</taxon>
    </lineage>
</organism>
<dbReference type="PANTHER" id="PTHR43749:SF2">
    <property type="entry name" value="RNA-SPLICING LIGASE RTCB"/>
    <property type="match status" value="1"/>
</dbReference>
<evidence type="ECO:0000313" key="13">
    <source>
        <dbReference type="Proteomes" id="UP000188532"/>
    </source>
</evidence>
<protein>
    <recommendedName>
        <fullName evidence="2">3'-phosphate/5'-hydroxy nucleic acid ligase</fullName>
        <ecNumber evidence="2">6.5.1.8</ecNumber>
    </recommendedName>
</protein>
<keyword evidence="7 11" id="KW-0342">GTP-binding</keyword>
<evidence type="ECO:0000256" key="8">
    <source>
        <dbReference type="ARBA" id="ARBA00023211"/>
    </source>
</evidence>
<evidence type="ECO:0000256" key="11">
    <source>
        <dbReference type="PIRSR" id="PIRSR601233-2"/>
    </source>
</evidence>
<comment type="caution">
    <text evidence="12">The sequence shown here is derived from an EMBL/GenBank/DDBJ whole genome shotgun (WGS) entry which is preliminary data.</text>
</comment>
<evidence type="ECO:0000256" key="9">
    <source>
        <dbReference type="ARBA" id="ARBA00047746"/>
    </source>
</evidence>
<dbReference type="SUPFAM" id="SSF103365">
    <property type="entry name" value="Hypothetical protein PH1602"/>
    <property type="match status" value="1"/>
</dbReference>
<dbReference type="Pfam" id="PF01139">
    <property type="entry name" value="RtcB"/>
    <property type="match status" value="1"/>
</dbReference>
<keyword evidence="8" id="KW-0464">Manganese</keyword>
<dbReference type="EC" id="6.5.1.8" evidence="2"/>
<keyword evidence="5 11" id="KW-0547">Nucleotide-binding</keyword>
<feature type="active site" description="GMP-histidine intermediate" evidence="10">
    <location>
        <position position="5"/>
    </location>
</feature>
<dbReference type="InterPro" id="IPR052915">
    <property type="entry name" value="RtcB-like"/>
</dbReference>
<dbReference type="GO" id="GO:0042245">
    <property type="term" value="P:RNA repair"/>
    <property type="evidence" value="ECO:0007669"/>
    <property type="project" value="UniProtKB-KW"/>
</dbReference>
<dbReference type="GO" id="GO:0006396">
    <property type="term" value="P:RNA processing"/>
    <property type="evidence" value="ECO:0007669"/>
    <property type="project" value="InterPro"/>
</dbReference>
<dbReference type="PANTHER" id="PTHR43749">
    <property type="entry name" value="RNA-SPLICING LIGASE RTCB"/>
    <property type="match status" value="1"/>
</dbReference>
<proteinExistence type="predicted"/>
<feature type="binding site" evidence="11">
    <location>
        <begin position="5"/>
        <end position="8"/>
    </location>
    <ligand>
        <name>GMP</name>
        <dbReference type="ChEBI" id="CHEBI:58115"/>
    </ligand>
</feature>
<dbReference type="GO" id="GO:0005525">
    <property type="term" value="F:GTP binding"/>
    <property type="evidence" value="ECO:0007669"/>
    <property type="project" value="UniProtKB-KW"/>
</dbReference>
<evidence type="ECO:0000256" key="5">
    <source>
        <dbReference type="ARBA" id="ARBA00022741"/>
    </source>
</evidence>
<gene>
    <name evidence="12" type="ORF">BZL29_0572</name>
</gene>
<comment type="cofactor">
    <cofactor evidence="1">
        <name>Mn(2+)</name>
        <dbReference type="ChEBI" id="CHEBI:29035"/>
    </cofactor>
</comment>
<dbReference type="InterPro" id="IPR036025">
    <property type="entry name" value="RtcB-like_sf"/>
</dbReference>
<dbReference type="Proteomes" id="UP000188532">
    <property type="component" value="Unassembled WGS sequence"/>
</dbReference>
<evidence type="ECO:0000256" key="4">
    <source>
        <dbReference type="ARBA" id="ARBA00022723"/>
    </source>
</evidence>
<sequence length="77" mass="8755">MVGPHGAGRRFSRTKAKQLFTERDLAVAMVGIEYRHGKEWIDEIPQAYKDIDRVMADAEPLVDIVTSLRQIMNVKGQ</sequence>
<reference evidence="12 13" key="1">
    <citation type="submission" date="2017-02" db="EMBL/GenBank/DDBJ databases">
        <title>Complete genome sequences of Mycobacterium kansasii strains isolated from rhesus macaques.</title>
        <authorList>
            <person name="Panda A."/>
            <person name="Nagaraj S."/>
            <person name="Zhao X."/>
            <person name="Tettelin H."/>
            <person name="Detolla L.J."/>
        </authorList>
    </citation>
    <scope>NUCLEOTIDE SEQUENCE [LARGE SCALE GENOMIC DNA]</scope>
    <source>
        <strain evidence="12 13">11-3469</strain>
    </source>
</reference>
<keyword evidence="6" id="KW-0692">RNA repair</keyword>
<evidence type="ECO:0000256" key="10">
    <source>
        <dbReference type="PIRSR" id="PIRSR601233-1"/>
    </source>
</evidence>
<accession>A0A1V3XYC3</accession>
<dbReference type="Gene3D" id="3.90.1860.10">
    <property type="entry name" value="tRNA-splicing ligase RtcB"/>
    <property type="match status" value="1"/>
</dbReference>
<keyword evidence="4" id="KW-0479">Metal-binding</keyword>
<dbReference type="GO" id="GO:0170057">
    <property type="term" value="F:RNA ligase (GTP) activity"/>
    <property type="evidence" value="ECO:0007669"/>
    <property type="project" value="UniProtKB-EC"/>
</dbReference>